<evidence type="ECO:0000313" key="3">
    <source>
        <dbReference type="EMBL" id="CAH1267360.1"/>
    </source>
</evidence>
<protein>
    <submittedName>
        <fullName evidence="3">Hypp3731 protein</fullName>
    </submittedName>
</protein>
<evidence type="ECO:0000313" key="4">
    <source>
        <dbReference type="Proteomes" id="UP000838412"/>
    </source>
</evidence>
<keyword evidence="2" id="KW-1133">Transmembrane helix</keyword>
<dbReference type="AlphaFoldDB" id="A0A8K0EY07"/>
<gene>
    <name evidence="3" type="primary">Hypp3731</name>
    <name evidence="3" type="ORF">BLAG_LOCUS20745</name>
</gene>
<proteinExistence type="predicted"/>
<accession>A0A8K0EY07</accession>
<keyword evidence="4" id="KW-1185">Reference proteome</keyword>
<keyword evidence="2" id="KW-0472">Membrane</keyword>
<keyword evidence="2" id="KW-0812">Transmembrane</keyword>
<evidence type="ECO:0000256" key="2">
    <source>
        <dbReference type="SAM" id="Phobius"/>
    </source>
</evidence>
<sequence>MRNRKVKVYFMALIISSVFLYYWIFSFGGYVMTPDSSVLSQWSEDDLDRDSSELVGVVRREHGGASDDHGDYGAYNESGQL</sequence>
<evidence type="ECO:0000256" key="1">
    <source>
        <dbReference type="SAM" id="MobiDB-lite"/>
    </source>
</evidence>
<dbReference type="Proteomes" id="UP000838412">
    <property type="component" value="Chromosome 6"/>
</dbReference>
<dbReference type="EMBL" id="OV696691">
    <property type="protein sequence ID" value="CAH1267360.1"/>
    <property type="molecule type" value="Genomic_DNA"/>
</dbReference>
<feature type="transmembrane region" description="Helical" evidence="2">
    <location>
        <begin position="12"/>
        <end position="32"/>
    </location>
</feature>
<feature type="compositionally biased region" description="Basic and acidic residues" evidence="1">
    <location>
        <begin position="62"/>
        <end position="71"/>
    </location>
</feature>
<reference evidence="3" key="1">
    <citation type="submission" date="2022-01" db="EMBL/GenBank/DDBJ databases">
        <authorList>
            <person name="Braso-Vives M."/>
        </authorList>
    </citation>
    <scope>NUCLEOTIDE SEQUENCE</scope>
</reference>
<organism evidence="3 4">
    <name type="scientific">Branchiostoma lanceolatum</name>
    <name type="common">Common lancelet</name>
    <name type="synonym">Amphioxus lanceolatum</name>
    <dbReference type="NCBI Taxonomy" id="7740"/>
    <lineage>
        <taxon>Eukaryota</taxon>
        <taxon>Metazoa</taxon>
        <taxon>Chordata</taxon>
        <taxon>Cephalochordata</taxon>
        <taxon>Leptocardii</taxon>
        <taxon>Amphioxiformes</taxon>
        <taxon>Branchiostomatidae</taxon>
        <taxon>Branchiostoma</taxon>
    </lineage>
</organism>
<name>A0A8K0EY07_BRALA</name>
<feature type="region of interest" description="Disordered" evidence="1">
    <location>
        <begin position="62"/>
        <end position="81"/>
    </location>
</feature>